<dbReference type="AlphaFoldDB" id="A0A8J2LSA6"/>
<evidence type="ECO:0000313" key="2">
    <source>
        <dbReference type="EMBL" id="CAG7827315.1"/>
    </source>
</evidence>
<name>A0A8J2LSA6_9HEXA</name>
<sequence length="435" mass="51078">MMDCYPEGFCILYIDNSNIFINAQKHSASEKNFLDKIQDFRCRINIGKLKEIACKDKKLVKGDLYGSEPPPVDKVWRSIRNKEIKVHTSKKSFGMKEKETDTRIAADATEDLIELKSIGTPRTFIIFSGDRDMLPVVEKAQKHGWHVHVWSFKIALSKSGILREANLNKCVKIFYIDDYFKELCFYENEWKIAIPRERSLVLTFDDPLTTDGSLENTEMLKKIEKMIDTSSQLFQLPTQYRLLQDPKSLVLVVAADENTNTFERKFRYDFNVQVWSKMEELKIQVEGCNKVTTAINFFQNWDQNDYEIFEVDDTDVAEEKDLTPEELADFCPVKPKAKKTHRKYSEFCKNSYWCYKGRQCAYSHKKEEMEFFKEHPSMEPSQRRAYKLKLCFKEKCTYKNNSYLCPYAHNVQEARCIRCQTIGLHWSDECALPTC</sequence>
<dbReference type="InterPro" id="IPR021139">
    <property type="entry name" value="NYN"/>
</dbReference>
<dbReference type="GO" id="GO:0004540">
    <property type="term" value="F:RNA nuclease activity"/>
    <property type="evidence" value="ECO:0007669"/>
    <property type="project" value="InterPro"/>
</dbReference>
<keyword evidence="3" id="KW-1185">Reference proteome</keyword>
<feature type="domain" description="NYN" evidence="1">
    <location>
        <begin position="13"/>
        <end position="161"/>
    </location>
</feature>
<protein>
    <recommendedName>
        <fullName evidence="1">NYN domain-containing protein</fullName>
    </recommendedName>
</protein>
<gene>
    <name evidence="2" type="ORF">AFUS01_LOCUS37306</name>
</gene>
<dbReference type="Pfam" id="PF01936">
    <property type="entry name" value="NYN"/>
    <property type="match status" value="1"/>
</dbReference>
<reference evidence="2" key="1">
    <citation type="submission" date="2021-06" db="EMBL/GenBank/DDBJ databases">
        <authorList>
            <person name="Hodson N. C."/>
            <person name="Mongue J. A."/>
            <person name="Jaron S. K."/>
        </authorList>
    </citation>
    <scope>NUCLEOTIDE SEQUENCE</scope>
</reference>
<evidence type="ECO:0000259" key="1">
    <source>
        <dbReference type="Pfam" id="PF01936"/>
    </source>
</evidence>
<organism evidence="2 3">
    <name type="scientific">Allacma fusca</name>
    <dbReference type="NCBI Taxonomy" id="39272"/>
    <lineage>
        <taxon>Eukaryota</taxon>
        <taxon>Metazoa</taxon>
        <taxon>Ecdysozoa</taxon>
        <taxon>Arthropoda</taxon>
        <taxon>Hexapoda</taxon>
        <taxon>Collembola</taxon>
        <taxon>Symphypleona</taxon>
        <taxon>Sminthuridae</taxon>
        <taxon>Allacma</taxon>
    </lineage>
</organism>
<proteinExistence type="predicted"/>
<accession>A0A8J2LSA6</accession>
<dbReference type="EMBL" id="CAJVCH010542990">
    <property type="protein sequence ID" value="CAG7827315.1"/>
    <property type="molecule type" value="Genomic_DNA"/>
</dbReference>
<comment type="caution">
    <text evidence="2">The sequence shown here is derived from an EMBL/GenBank/DDBJ whole genome shotgun (WGS) entry which is preliminary data.</text>
</comment>
<dbReference type="OrthoDB" id="8117466at2759"/>
<dbReference type="Proteomes" id="UP000708208">
    <property type="component" value="Unassembled WGS sequence"/>
</dbReference>
<evidence type="ECO:0000313" key="3">
    <source>
        <dbReference type="Proteomes" id="UP000708208"/>
    </source>
</evidence>